<dbReference type="OrthoDB" id="340346at2759"/>
<protein>
    <recommendedName>
        <fullName evidence="6">TOG domain-containing protein</fullName>
    </recommendedName>
</protein>
<dbReference type="AlphaFoldDB" id="A0A2A9NI56"/>
<evidence type="ECO:0000256" key="1">
    <source>
        <dbReference type="ARBA" id="ARBA00022737"/>
    </source>
</evidence>
<dbReference type="Proteomes" id="UP000242287">
    <property type="component" value="Unassembled WGS sequence"/>
</dbReference>
<sequence length="1053" mass="116454">MVAQRPSYIPLPPPQFSLPDPDHDQLSPCLQFHTAPSTPDLPSPNQIFYTPPTSPLPDALLSPRDLHDFTPQLHDQSSDHCPSPPVDLAIDLALNDEGLSTLERIYLFSRSKTLFHRVFIAHALPAFLDEITPQEANEYVLPLLTGLAMDDEEQVKEALAAELVHIIWWFFTHCQVIPEDSVEEGPAYQDAPDLTVVTISVQAFTPILGTLLLSSNPHVCGAARYAVVDLLTRMRRADDKDARVSSEDYHLASDTFDDDDTELTTGLFGPRERALFQDEILQQVVIGMGRLDIDADYGSGYSDSLTQWNGDLSAATDTSISTNHNHVIQMTEFAPPKDVINPYFPLVLLPSPDSSPASSSSTPDSSNSHSSTGSPEAPATSDSPNGKDVSFSPDAFSNHIDVLLSSNYGSSIGPPSDDCFSSPSLSKYSTRKSSDGVSSPPASAVLSPIQMALNPPKSGRLSPDLIEPSPPPGALADRTLVDMDYDSPHDRVFGTYWNCQYEEDIQECAEVEDEKAAVGRLSSMSLMAAVTASGYLGEETKHAFVKEVERVGRDPVPWVRTEASFALGALAKVVPEELVQCSLLPLFDQLRTDPAWRVRHSAVFALPAILTRLHPLERRMLALETIGNLAMDENGTVRLGVLEVLGEVLYTFHDDQEGAPDYLLDLFLGKNTVRKNGQSTPQREQLLELFIQEPKRPLICAFNYPAVALALGKERWRDLRSLYLSLAQNPEFKVHRTLTASLGELAKIIGEQYAYEDLVGVWWSAIRSEEEEIRFKALEVLETFSAALDRQAGYTIIKGVLAVWEEGCLKSWRERDCVAKSLVYLTRWASADIPDVIQQLLQKSLEDNVAAVRESAALVIDDDLKYPKIWKDFGKHPTKLIELRAYLQTLAHAPTYRKRMTFVACQQALFGHDHSAQIIFDLEQDTLNSIEKLANDTVEGVRIGVARLVGIVCERLMQRGLPITGALLTLAAQMSQDKSHDVQSFIPKLFSMPQRSSPQASSKKRISTVQTFSRPPPLHANQHSDMWRQEDGNGLIGVDARCDTQRTEAAGKQ</sequence>
<feature type="region of interest" description="Disordered" evidence="3">
    <location>
        <begin position="1"/>
        <end position="23"/>
    </location>
</feature>
<evidence type="ECO:0000313" key="4">
    <source>
        <dbReference type="EMBL" id="PFH50675.1"/>
    </source>
</evidence>
<feature type="compositionally biased region" description="Polar residues" evidence="3">
    <location>
        <begin position="419"/>
        <end position="428"/>
    </location>
</feature>
<feature type="region of interest" description="Disordered" evidence="3">
    <location>
        <begin position="59"/>
        <end position="81"/>
    </location>
</feature>
<evidence type="ECO:0008006" key="6">
    <source>
        <dbReference type="Google" id="ProtNLM"/>
    </source>
</evidence>
<dbReference type="SUPFAM" id="SSF48371">
    <property type="entry name" value="ARM repeat"/>
    <property type="match status" value="1"/>
</dbReference>
<dbReference type="InterPro" id="IPR051023">
    <property type="entry name" value="PP2A_Regulatory_Subunit_A"/>
</dbReference>
<name>A0A2A9NI56_9AGAR</name>
<dbReference type="PANTHER" id="PTHR10648:SF1">
    <property type="entry name" value="SERINE_THREONINE-PROTEIN PHOSPHATASE 4 REGULATORY SUBUNIT 1"/>
    <property type="match status" value="1"/>
</dbReference>
<dbReference type="GO" id="GO:0005737">
    <property type="term" value="C:cytoplasm"/>
    <property type="evidence" value="ECO:0007669"/>
    <property type="project" value="TreeGrafter"/>
</dbReference>
<dbReference type="EMBL" id="KZ301999">
    <property type="protein sequence ID" value="PFH50675.1"/>
    <property type="molecule type" value="Genomic_DNA"/>
</dbReference>
<keyword evidence="1" id="KW-0677">Repeat</keyword>
<evidence type="ECO:0000256" key="3">
    <source>
        <dbReference type="SAM" id="MobiDB-lite"/>
    </source>
</evidence>
<organism evidence="4 5">
    <name type="scientific">Amanita thiersii Skay4041</name>
    <dbReference type="NCBI Taxonomy" id="703135"/>
    <lineage>
        <taxon>Eukaryota</taxon>
        <taxon>Fungi</taxon>
        <taxon>Dikarya</taxon>
        <taxon>Basidiomycota</taxon>
        <taxon>Agaricomycotina</taxon>
        <taxon>Agaricomycetes</taxon>
        <taxon>Agaricomycetidae</taxon>
        <taxon>Agaricales</taxon>
        <taxon>Pluteineae</taxon>
        <taxon>Amanitaceae</taxon>
        <taxon>Amanita</taxon>
    </lineage>
</organism>
<dbReference type="GO" id="GO:0019888">
    <property type="term" value="F:protein phosphatase regulator activity"/>
    <property type="evidence" value="ECO:0007669"/>
    <property type="project" value="TreeGrafter"/>
</dbReference>
<feature type="region of interest" description="Disordered" evidence="3">
    <location>
        <begin position="352"/>
        <end position="392"/>
    </location>
</feature>
<dbReference type="PANTHER" id="PTHR10648">
    <property type="entry name" value="SERINE/THREONINE-PROTEIN PHOSPHATASE PP2A 65 KDA REGULATORY SUBUNIT"/>
    <property type="match status" value="1"/>
</dbReference>
<dbReference type="InterPro" id="IPR021133">
    <property type="entry name" value="HEAT_type_2"/>
</dbReference>
<feature type="compositionally biased region" description="Low complexity" evidence="3">
    <location>
        <begin position="437"/>
        <end position="446"/>
    </location>
</feature>
<dbReference type="STRING" id="703135.A0A2A9NI56"/>
<gene>
    <name evidence="4" type="ORF">AMATHDRAFT_75468</name>
</gene>
<feature type="region of interest" description="Disordered" evidence="3">
    <location>
        <begin position="992"/>
        <end position="1025"/>
    </location>
</feature>
<feature type="repeat" description="HEAT" evidence="2">
    <location>
        <begin position="583"/>
        <end position="621"/>
    </location>
</feature>
<dbReference type="Gene3D" id="1.25.10.10">
    <property type="entry name" value="Leucine-rich Repeat Variant"/>
    <property type="match status" value="2"/>
</dbReference>
<feature type="compositionally biased region" description="Polar residues" evidence="3">
    <location>
        <begin position="993"/>
        <end position="1013"/>
    </location>
</feature>
<dbReference type="InterPro" id="IPR016024">
    <property type="entry name" value="ARM-type_fold"/>
</dbReference>
<proteinExistence type="predicted"/>
<evidence type="ECO:0000313" key="5">
    <source>
        <dbReference type="Proteomes" id="UP000242287"/>
    </source>
</evidence>
<feature type="compositionally biased region" description="Low complexity" evidence="3">
    <location>
        <begin position="352"/>
        <end position="375"/>
    </location>
</feature>
<evidence type="ECO:0000256" key="2">
    <source>
        <dbReference type="PROSITE-ProRule" id="PRU00103"/>
    </source>
</evidence>
<dbReference type="InterPro" id="IPR011989">
    <property type="entry name" value="ARM-like"/>
</dbReference>
<accession>A0A2A9NI56</accession>
<reference evidence="4 5" key="1">
    <citation type="submission" date="2014-02" db="EMBL/GenBank/DDBJ databases">
        <title>Transposable element dynamics among asymbiotic and ectomycorrhizal Amanita fungi.</title>
        <authorList>
            <consortium name="DOE Joint Genome Institute"/>
            <person name="Hess J."/>
            <person name="Skrede I."/>
            <person name="Wolfe B."/>
            <person name="LaButti K."/>
            <person name="Ohm R.A."/>
            <person name="Grigoriev I.V."/>
            <person name="Pringle A."/>
        </authorList>
    </citation>
    <scope>NUCLEOTIDE SEQUENCE [LARGE SCALE GENOMIC DNA]</scope>
    <source>
        <strain evidence="4 5">SKay4041</strain>
    </source>
</reference>
<feature type="region of interest" description="Disordered" evidence="3">
    <location>
        <begin position="415"/>
        <end position="446"/>
    </location>
</feature>
<dbReference type="PROSITE" id="PS50077">
    <property type="entry name" value="HEAT_REPEAT"/>
    <property type="match status" value="1"/>
</dbReference>
<keyword evidence="5" id="KW-1185">Reference proteome</keyword>